<dbReference type="Proteomes" id="UP000324222">
    <property type="component" value="Unassembled WGS sequence"/>
</dbReference>
<evidence type="ECO:0000313" key="3">
    <source>
        <dbReference type="EMBL" id="MPC11305.1"/>
    </source>
</evidence>
<organism evidence="3 4">
    <name type="scientific">Portunus trituberculatus</name>
    <name type="common">Swimming crab</name>
    <name type="synonym">Neptunus trituberculatus</name>
    <dbReference type="NCBI Taxonomy" id="210409"/>
    <lineage>
        <taxon>Eukaryota</taxon>
        <taxon>Metazoa</taxon>
        <taxon>Ecdysozoa</taxon>
        <taxon>Arthropoda</taxon>
        <taxon>Crustacea</taxon>
        <taxon>Multicrustacea</taxon>
        <taxon>Malacostraca</taxon>
        <taxon>Eumalacostraca</taxon>
        <taxon>Eucarida</taxon>
        <taxon>Decapoda</taxon>
        <taxon>Pleocyemata</taxon>
        <taxon>Brachyura</taxon>
        <taxon>Eubrachyura</taxon>
        <taxon>Portunoidea</taxon>
        <taxon>Portunidae</taxon>
        <taxon>Portuninae</taxon>
        <taxon>Portunus</taxon>
    </lineage>
</organism>
<reference evidence="3 4" key="1">
    <citation type="submission" date="2019-05" db="EMBL/GenBank/DDBJ databases">
        <title>Another draft genome of Portunus trituberculatus and its Hox gene families provides insights of decapod evolution.</title>
        <authorList>
            <person name="Jeong J.-H."/>
            <person name="Song I."/>
            <person name="Kim S."/>
            <person name="Choi T."/>
            <person name="Kim D."/>
            <person name="Ryu S."/>
            <person name="Kim W."/>
        </authorList>
    </citation>
    <scope>NUCLEOTIDE SEQUENCE [LARGE SCALE GENOMIC DNA]</scope>
    <source>
        <tissue evidence="3">Muscle</tissue>
    </source>
</reference>
<keyword evidence="2" id="KW-1133">Transmembrane helix</keyword>
<protein>
    <submittedName>
        <fullName evidence="3">Uncharacterized protein</fullName>
    </submittedName>
</protein>
<evidence type="ECO:0000256" key="2">
    <source>
        <dbReference type="SAM" id="Phobius"/>
    </source>
</evidence>
<evidence type="ECO:0000256" key="1">
    <source>
        <dbReference type="SAM" id="MobiDB-lite"/>
    </source>
</evidence>
<keyword evidence="4" id="KW-1185">Reference proteome</keyword>
<gene>
    <name evidence="3" type="ORF">E2C01_003967</name>
</gene>
<sequence length="152" mass="16389">MERTTFLDPPARGRRGVAPPRDASARLLRSEMALAMRGLVFLTILIVLTLVVAVEKRLVVVVSAMLLSCTVDEPAFTRATFVEASSATLVVPPPPLLLPPLRPLDAAKLTRPSWTLPSPTHTSVVIISLRKRPRNVASRGWGGGGVLQPDAR</sequence>
<feature type="transmembrane region" description="Helical" evidence="2">
    <location>
        <begin position="34"/>
        <end position="54"/>
    </location>
</feature>
<feature type="region of interest" description="Disordered" evidence="1">
    <location>
        <begin position="1"/>
        <end position="20"/>
    </location>
</feature>
<accession>A0A5B7CQ35</accession>
<dbReference type="AlphaFoldDB" id="A0A5B7CQ35"/>
<evidence type="ECO:0000313" key="4">
    <source>
        <dbReference type="Proteomes" id="UP000324222"/>
    </source>
</evidence>
<keyword evidence="2" id="KW-0472">Membrane</keyword>
<proteinExistence type="predicted"/>
<name>A0A5B7CQ35_PORTR</name>
<dbReference type="EMBL" id="VSRR010000156">
    <property type="protein sequence ID" value="MPC11305.1"/>
    <property type="molecule type" value="Genomic_DNA"/>
</dbReference>
<comment type="caution">
    <text evidence="3">The sequence shown here is derived from an EMBL/GenBank/DDBJ whole genome shotgun (WGS) entry which is preliminary data.</text>
</comment>
<keyword evidence="2" id="KW-0812">Transmembrane</keyword>